<dbReference type="GO" id="GO:1902387">
    <property type="term" value="F:ceramide 1-phosphate binding"/>
    <property type="evidence" value="ECO:0007669"/>
    <property type="project" value="TreeGrafter"/>
</dbReference>
<proteinExistence type="inferred from homology"/>
<dbReference type="PANTHER" id="PTHR10219">
    <property type="entry name" value="GLYCOLIPID TRANSFER PROTEIN-RELATED"/>
    <property type="match status" value="1"/>
</dbReference>
<evidence type="ECO:0000256" key="1">
    <source>
        <dbReference type="ARBA" id="ARBA00007148"/>
    </source>
</evidence>
<dbReference type="GO" id="GO:1902388">
    <property type="term" value="F:ceramide 1-phosphate transfer activity"/>
    <property type="evidence" value="ECO:0007669"/>
    <property type="project" value="TreeGrafter"/>
</dbReference>
<dbReference type="GO" id="GO:0032691">
    <property type="term" value="P:negative regulation of interleukin-1 beta production"/>
    <property type="evidence" value="ECO:0007669"/>
    <property type="project" value="UniProtKB-ARBA"/>
</dbReference>
<reference evidence="3" key="1">
    <citation type="submission" date="2021-05" db="EMBL/GenBank/DDBJ databases">
        <authorList>
            <person name="Alioto T."/>
            <person name="Alioto T."/>
            <person name="Gomez Garrido J."/>
        </authorList>
    </citation>
    <scope>NUCLEOTIDE SEQUENCE</scope>
</reference>
<feature type="domain" description="Glycolipid transfer protein" evidence="2">
    <location>
        <begin position="88"/>
        <end position="231"/>
    </location>
</feature>
<dbReference type="SUPFAM" id="SSF110004">
    <property type="entry name" value="Glycolipid transfer protein, GLTP"/>
    <property type="match status" value="1"/>
</dbReference>
<evidence type="ECO:0000259" key="2">
    <source>
        <dbReference type="Pfam" id="PF08718"/>
    </source>
</evidence>
<accession>A0A8D8YPI0</accession>
<dbReference type="Gene3D" id="1.10.3520.10">
    <property type="entry name" value="Glycolipid transfer protein"/>
    <property type="match status" value="1"/>
</dbReference>
<name>A0A8D8YPI0_9HEMI</name>
<dbReference type="FunFam" id="1.10.3520.10:FF:000002">
    <property type="entry name" value="Ceramide-1-phosphate transfer protein"/>
    <property type="match status" value="1"/>
</dbReference>
<dbReference type="GO" id="GO:0016020">
    <property type="term" value="C:membrane"/>
    <property type="evidence" value="ECO:0007669"/>
    <property type="project" value="TreeGrafter"/>
</dbReference>
<dbReference type="PANTHER" id="PTHR10219:SF43">
    <property type="entry name" value="GLYCOLIPID TRANSFER PROTEIN DOMAIN-CONTAINING PROTEIN"/>
    <property type="match status" value="1"/>
</dbReference>
<comment type="similarity">
    <text evidence="1">Belongs to the GLTP family.</text>
</comment>
<dbReference type="InterPro" id="IPR014830">
    <property type="entry name" value="Glycolipid_transfer_prot_dom"/>
</dbReference>
<dbReference type="GO" id="GO:0005829">
    <property type="term" value="C:cytosol"/>
    <property type="evidence" value="ECO:0007669"/>
    <property type="project" value="TreeGrafter"/>
</dbReference>
<organism evidence="3">
    <name type="scientific">Cacopsylla melanoneura</name>
    <dbReference type="NCBI Taxonomy" id="428564"/>
    <lineage>
        <taxon>Eukaryota</taxon>
        <taxon>Metazoa</taxon>
        <taxon>Ecdysozoa</taxon>
        <taxon>Arthropoda</taxon>
        <taxon>Hexapoda</taxon>
        <taxon>Insecta</taxon>
        <taxon>Pterygota</taxon>
        <taxon>Neoptera</taxon>
        <taxon>Paraneoptera</taxon>
        <taxon>Hemiptera</taxon>
        <taxon>Sternorrhyncha</taxon>
        <taxon>Psylloidea</taxon>
        <taxon>Psyllidae</taxon>
        <taxon>Psyllinae</taxon>
        <taxon>Cacopsylla</taxon>
    </lineage>
</organism>
<evidence type="ECO:0000313" key="3">
    <source>
        <dbReference type="EMBL" id="CAG6732625.1"/>
    </source>
</evidence>
<dbReference type="Pfam" id="PF08718">
    <property type="entry name" value="GLTP"/>
    <property type="match status" value="1"/>
</dbReference>
<dbReference type="AlphaFoldDB" id="A0A8D8YPI0"/>
<dbReference type="EMBL" id="HBUF01044662">
    <property type="protein sequence ID" value="CAG6619008.1"/>
    <property type="molecule type" value="Transcribed_RNA"/>
</dbReference>
<sequence length="271" mass="31125">MRYRQWERHQLSCGVLLWSTFALLSSQLIILSASFCESALTSQHSQQLSNTAQEMAQQEIDSDTSDKFNYSVLFDNFKQALIDNEDVDLEFYLIGYEELCKFCYLLGKGFGFIGAEIESKINVLKSYQCGDYKDHFRTMKEMIQYEQSANLLDNSDYVSGCRTLLRLHRGLDFFRLFLDGISHLKPDESTYQVGQEVYDATLGLYHSWYIRMGAGVAMYTLPTKCVLFETVTGKGRVEEALEFLPSVIEVANQIYNRIQSCLAENQLLDLP</sequence>
<dbReference type="EMBL" id="HBUF01387399">
    <property type="protein sequence ID" value="CAG6732625.1"/>
    <property type="molecule type" value="Transcribed_RNA"/>
</dbReference>
<protein>
    <submittedName>
        <fullName evidence="3">Ceramide-1-phosphate transfer protein</fullName>
    </submittedName>
</protein>
<dbReference type="InterPro" id="IPR036497">
    <property type="entry name" value="GLTP_sf"/>
</dbReference>